<dbReference type="InterPro" id="IPR044974">
    <property type="entry name" value="Disease_R_plants"/>
</dbReference>
<feature type="domain" description="NB-ARC" evidence="14">
    <location>
        <begin position="766"/>
        <end position="858"/>
    </location>
</feature>
<dbReference type="RefSeq" id="XP_015072398.1">
    <property type="nucleotide sequence ID" value="XM_015216912.2"/>
</dbReference>
<dbReference type="PRINTS" id="PR00364">
    <property type="entry name" value="DISEASERSIST"/>
</dbReference>
<comment type="similarity">
    <text evidence="4">Belongs to the disease resistance NB-LRR family.</text>
</comment>
<evidence type="ECO:0000259" key="14">
    <source>
        <dbReference type="Pfam" id="PF00931"/>
    </source>
</evidence>
<comment type="subcellular location">
    <subcellularLocation>
        <location evidence="3">Cytoplasm</location>
    </subcellularLocation>
    <subcellularLocation>
        <location evidence="2">Membrane</location>
        <topology evidence="2">Peripheral membrane protein</topology>
    </subcellularLocation>
</comment>
<feature type="domain" description="Disease resistance protein winged helix" evidence="15">
    <location>
        <begin position="943"/>
        <end position="1014"/>
    </location>
</feature>
<evidence type="ECO:0000256" key="12">
    <source>
        <dbReference type="ARBA" id="ARBA00023054"/>
    </source>
</evidence>
<dbReference type="Proteomes" id="UP000694930">
    <property type="component" value="Chromosome 4"/>
</dbReference>
<dbReference type="Pfam" id="PF23559">
    <property type="entry name" value="WHD_DRP"/>
    <property type="match status" value="2"/>
</dbReference>
<feature type="domain" description="Disease resistance protein winged helix" evidence="15">
    <location>
        <begin position="411"/>
        <end position="481"/>
    </location>
</feature>
<evidence type="ECO:0000256" key="2">
    <source>
        <dbReference type="ARBA" id="ARBA00004170"/>
    </source>
</evidence>
<keyword evidence="13" id="KW-0472">Membrane</keyword>
<dbReference type="Pfam" id="PF23598">
    <property type="entry name" value="LRR_14"/>
    <property type="match status" value="2"/>
</dbReference>
<protein>
    <submittedName>
        <fullName evidence="18">Late blight resistance protein homolog R1B-14</fullName>
    </submittedName>
</protein>
<dbReference type="InterPro" id="IPR055414">
    <property type="entry name" value="LRR_R13L4/SHOC2-like"/>
</dbReference>
<dbReference type="Gene3D" id="1.20.5.4130">
    <property type="match status" value="1"/>
</dbReference>
<evidence type="ECO:0000256" key="4">
    <source>
        <dbReference type="ARBA" id="ARBA00008894"/>
    </source>
</evidence>
<dbReference type="Gene3D" id="3.40.50.300">
    <property type="entry name" value="P-loop containing nucleotide triphosphate hydrolases"/>
    <property type="match status" value="2"/>
</dbReference>
<dbReference type="InterPro" id="IPR002182">
    <property type="entry name" value="NB-ARC"/>
</dbReference>
<keyword evidence="11" id="KW-0067">ATP-binding</keyword>
<evidence type="ECO:0000313" key="18">
    <source>
        <dbReference type="RefSeq" id="XP_015072398.1"/>
    </source>
</evidence>
<keyword evidence="5" id="KW-0963">Cytoplasm</keyword>
<dbReference type="Gene3D" id="1.10.10.10">
    <property type="entry name" value="Winged helix-like DNA-binding domain superfamily/Winged helix DNA-binding domain"/>
    <property type="match status" value="2"/>
</dbReference>
<name>A0ABM1GKP4_SOLPN</name>
<evidence type="ECO:0000259" key="15">
    <source>
        <dbReference type="Pfam" id="PF23559"/>
    </source>
</evidence>
<dbReference type="GeneID" id="107016441"/>
<dbReference type="PANTHER" id="PTHR23155">
    <property type="entry name" value="DISEASE RESISTANCE PROTEIN RP"/>
    <property type="match status" value="1"/>
</dbReference>
<evidence type="ECO:0000256" key="11">
    <source>
        <dbReference type="ARBA" id="ARBA00022840"/>
    </source>
</evidence>
<keyword evidence="6" id="KW-0433">Leucine-rich repeat</keyword>
<dbReference type="InterPro" id="IPR032675">
    <property type="entry name" value="LRR_dom_sf"/>
</dbReference>
<evidence type="ECO:0000256" key="1">
    <source>
        <dbReference type="ARBA" id="ARBA00002074"/>
    </source>
</evidence>
<dbReference type="InterPro" id="IPR058922">
    <property type="entry name" value="WHD_DRP"/>
</dbReference>
<evidence type="ECO:0000256" key="9">
    <source>
        <dbReference type="ARBA" id="ARBA00022741"/>
    </source>
</evidence>
<evidence type="ECO:0000256" key="7">
    <source>
        <dbReference type="ARBA" id="ARBA00022667"/>
    </source>
</evidence>
<feature type="domain" description="NB-ARC" evidence="14">
    <location>
        <begin position="151"/>
        <end position="324"/>
    </location>
</feature>
<keyword evidence="7" id="KW-0381">Hypersensitive response</keyword>
<keyword evidence="12" id="KW-0175">Coiled coil</keyword>
<evidence type="ECO:0000256" key="5">
    <source>
        <dbReference type="ARBA" id="ARBA00022490"/>
    </source>
</evidence>
<evidence type="ECO:0000256" key="6">
    <source>
        <dbReference type="ARBA" id="ARBA00022614"/>
    </source>
</evidence>
<dbReference type="PANTHER" id="PTHR23155:SF1152">
    <property type="entry name" value="AAA+ ATPASE DOMAIN-CONTAINING PROTEIN"/>
    <property type="match status" value="1"/>
</dbReference>
<reference evidence="18" key="2">
    <citation type="submission" date="2025-08" db="UniProtKB">
        <authorList>
            <consortium name="RefSeq"/>
        </authorList>
    </citation>
    <scope>IDENTIFICATION</scope>
</reference>
<feature type="domain" description="Disease resistance R13L4/SHOC-2-like LRR" evidence="16">
    <location>
        <begin position="562"/>
        <end position="747"/>
    </location>
</feature>
<dbReference type="Gene3D" id="3.80.10.10">
    <property type="entry name" value="Ribonuclease Inhibitor"/>
    <property type="match status" value="3"/>
</dbReference>
<dbReference type="InterPro" id="IPR036388">
    <property type="entry name" value="WH-like_DNA-bd_sf"/>
</dbReference>
<dbReference type="InterPro" id="IPR042197">
    <property type="entry name" value="Apaf_helical"/>
</dbReference>
<keyword evidence="8" id="KW-0677">Repeat</keyword>
<organism evidence="17 18">
    <name type="scientific">Solanum pennellii</name>
    <name type="common">Tomato</name>
    <name type="synonym">Lycopersicon pennellii</name>
    <dbReference type="NCBI Taxonomy" id="28526"/>
    <lineage>
        <taxon>Eukaryota</taxon>
        <taxon>Viridiplantae</taxon>
        <taxon>Streptophyta</taxon>
        <taxon>Embryophyta</taxon>
        <taxon>Tracheophyta</taxon>
        <taxon>Spermatophyta</taxon>
        <taxon>Magnoliopsida</taxon>
        <taxon>eudicotyledons</taxon>
        <taxon>Gunneridae</taxon>
        <taxon>Pentapetalae</taxon>
        <taxon>asterids</taxon>
        <taxon>lamiids</taxon>
        <taxon>Solanales</taxon>
        <taxon>Solanaceae</taxon>
        <taxon>Solanoideae</taxon>
        <taxon>Solaneae</taxon>
        <taxon>Solanum</taxon>
        <taxon>Solanum subgen. Lycopersicon</taxon>
    </lineage>
</organism>
<evidence type="ECO:0000313" key="17">
    <source>
        <dbReference type="Proteomes" id="UP000694930"/>
    </source>
</evidence>
<dbReference type="SUPFAM" id="SSF52047">
    <property type="entry name" value="RNI-like"/>
    <property type="match status" value="1"/>
</dbReference>
<keyword evidence="10" id="KW-0611">Plant defense</keyword>
<keyword evidence="9" id="KW-0547">Nucleotide-binding</keyword>
<dbReference type="Pfam" id="PF00931">
    <property type="entry name" value="NB-ARC"/>
    <property type="match status" value="2"/>
</dbReference>
<gene>
    <name evidence="18" type="primary">LOC107016441</name>
</gene>
<dbReference type="Gene3D" id="1.10.8.430">
    <property type="entry name" value="Helical domain of apoptotic protease-activating factors"/>
    <property type="match status" value="2"/>
</dbReference>
<evidence type="ECO:0000256" key="8">
    <source>
        <dbReference type="ARBA" id="ARBA00022737"/>
    </source>
</evidence>
<dbReference type="InterPro" id="IPR027417">
    <property type="entry name" value="P-loop_NTPase"/>
</dbReference>
<proteinExistence type="inferred from homology"/>
<accession>A0ABM1GKP4</accession>
<evidence type="ECO:0000256" key="10">
    <source>
        <dbReference type="ARBA" id="ARBA00022821"/>
    </source>
</evidence>
<keyword evidence="17" id="KW-1185">Reference proteome</keyword>
<feature type="domain" description="Disease resistance R13L4/SHOC-2-like LRR" evidence="16">
    <location>
        <begin position="1099"/>
        <end position="1306"/>
    </location>
</feature>
<evidence type="ECO:0000256" key="13">
    <source>
        <dbReference type="ARBA" id="ARBA00023136"/>
    </source>
</evidence>
<sequence length="1433" mass="166362">MAAYSAVISLIRTLDERNIHELFHDHTAEALDSLRAIAEYFEKVLDEFEPGKIKSLEEKIRDAASEAEDVVELKTHQIIEGTNWTFGILQHQELLPVFEKMDTIKKQVMEIVSHDADQILESSGDSMIGPSSKSYALLSDKLEDDIVRGIDDDLEIIIKRLTGPPSDLDIVTISGMGGIGKTTLARKAYDHLTIRYHFDILAWVTISQEFQCRNVLLEALHCISKKTDIVNAKDYDKMDDNELADLVQKNLKGRRYLVVVDDIWSRDVWDSIRGIFPNYNNGSRILLTTRENEVAMYANSCSPHEMSLLSAENGWKLVCDKVFGPKHDHPPELEEIGKEIVEKCQGLPLTISVIAGHLCKVARTLEGWKDVARTLSEIIASHPDKCLAVLGLSYHHLPNHLKPCFLSLSSFPEDFQVDTRILIQLWIAEGFVRTSENGKSLEEVAIDYLEDLISRNLIQARERRFNGEIKACGIHDLLREFCLTEAEMTKHMHVERTYPTLPTQMHNVRRFSFQTEYYSVDDCYKLLPPASRSIYLFSRLDLPNLPRIKLQRRFPIYHCDPIIYEFFLHFNLLRVLSMNNTYLYFKSFPLVITKLFRLRYVLVKFNGDIPESISELQNLQTLIFRSNNFYGRTFPVTIWMMRNLRYIHRDTSTYLPSPGTQSLVTGMPNLQEFSGHCTNEVFSGIPNLKRLIFHLPCFGKSILDQLQLDMSRLTKLEAFKFYGSSFYRYSFKRFRFPTSLRRLSLRYRNVLLEALRCILKSTDSFNAKDYDDNELADLVQKKLKGRRYLVVVDDIWTKNVWDSIRGIFPNYKNGSRILLTTRETEVAMYASTCSPHAMIRLSLENGWRLLCDKVFGQKYEHPPELDEIGKEIVEKCQGLPLTISVIAGHLSKVANTLEGWKDVARNLSEIIASHPNQCLGVLGLSYYHLPNRLKPCFLSMSSFPEDFQVDTRRLIQLWIAEGFIRTSAGSRKSLEEVAEHYLEDLISRNLIQARKRRFNGEIKACGIHDILREFCLIEAKMTNHMHVERTHLTLPTQKNNVCRFSFQTESYSVDDCYKLIPPVSRSIYLFSRLNLPLQPCIKLHRRLPIYRHDPIIQEFFSRFNLLRVLSIFNTNGYFKSFPLVITKLFHLRYLQLRFDGDIPNSISDLQNLQTLICSKYSFYVNLPREIWMMKNLRYICMGGVTYLPSPRRESLVTRIPNLEELSGVCFTSCTNEVFCGIPNIKRLIIHVPYFRKQFPHRKLDLSRLTKLVAFKFKGSTLFQYTIKGFGFPTSLRRLSLTLCSFVWADMSPIVMMLPNLEELKLKHCQTLSDERRDEWSDNWGYNWIWSDEWRLSDEDKFKSLKLLLLSGSTLTHWDASSDNFPNLKCIVLKECHWLREIPADFWEICTLELIELHDCCTSAEDSAKNIAQEHEDNMGNNFLKVDIYNYSKL</sequence>
<reference evidence="17" key="1">
    <citation type="journal article" date="2014" name="Nat. Genet.">
        <title>The genome of the stress-tolerant wild tomato species Solanum pennellii.</title>
        <authorList>
            <person name="Bolger A."/>
            <person name="Scossa F."/>
            <person name="Bolger M.E."/>
            <person name="Lanz C."/>
            <person name="Maumus F."/>
            <person name="Tohge T."/>
            <person name="Quesneville H."/>
            <person name="Alseekh S."/>
            <person name="Sorensen I."/>
            <person name="Lichtenstein G."/>
            <person name="Fich E.A."/>
            <person name="Conte M."/>
            <person name="Keller H."/>
            <person name="Schneeberger K."/>
            <person name="Schwacke R."/>
            <person name="Ofner I."/>
            <person name="Vrebalov J."/>
            <person name="Xu Y."/>
            <person name="Osorio S."/>
            <person name="Aflitos S.A."/>
            <person name="Schijlen E."/>
            <person name="Jimenez-Gomez J.M."/>
            <person name="Ryngajllo M."/>
            <person name="Kimura S."/>
            <person name="Kumar R."/>
            <person name="Koenig D."/>
            <person name="Headland L.R."/>
            <person name="Maloof J.N."/>
            <person name="Sinha N."/>
            <person name="van Ham R.C."/>
            <person name="Lankhorst R.K."/>
            <person name="Mao L."/>
            <person name="Vogel A."/>
            <person name="Arsova B."/>
            <person name="Panstruga R."/>
            <person name="Fei Z."/>
            <person name="Rose J.K."/>
            <person name="Zamir D."/>
            <person name="Carrari F."/>
            <person name="Giovannoni J.J."/>
            <person name="Weigel D."/>
            <person name="Usadel B."/>
            <person name="Fernie A.R."/>
        </authorList>
    </citation>
    <scope>NUCLEOTIDE SEQUENCE [LARGE SCALE GENOMIC DNA]</scope>
    <source>
        <strain evidence="17">cv. LA0716</strain>
    </source>
</reference>
<dbReference type="SUPFAM" id="SSF52058">
    <property type="entry name" value="L domain-like"/>
    <property type="match status" value="1"/>
</dbReference>
<evidence type="ECO:0000259" key="16">
    <source>
        <dbReference type="Pfam" id="PF23598"/>
    </source>
</evidence>
<evidence type="ECO:0000256" key="3">
    <source>
        <dbReference type="ARBA" id="ARBA00004496"/>
    </source>
</evidence>
<comment type="function">
    <text evidence="1">Confers resistance to late blight (Phytophthora infestans) races carrying the avirulence gene Avr1. Resistance proteins guard the plant against pathogens that contain an appropriate avirulence protein via an indirect interaction with this avirulence protein. That triggers a defense system including the hypersensitive response, which restricts the pathogen growth.</text>
</comment>
<dbReference type="SUPFAM" id="SSF52540">
    <property type="entry name" value="P-loop containing nucleoside triphosphate hydrolases"/>
    <property type="match status" value="2"/>
</dbReference>